<comment type="caution">
    <text evidence="1">The sequence shown here is derived from an EMBL/GenBank/DDBJ whole genome shotgun (WGS) entry which is preliminary data.</text>
</comment>
<evidence type="ECO:0000313" key="2">
    <source>
        <dbReference type="Proteomes" id="UP001265550"/>
    </source>
</evidence>
<protein>
    <recommendedName>
        <fullName evidence="3">HNH endonuclease</fullName>
    </recommendedName>
</protein>
<dbReference type="Proteomes" id="UP001265550">
    <property type="component" value="Unassembled WGS sequence"/>
</dbReference>
<keyword evidence="2" id="KW-1185">Reference proteome</keyword>
<reference evidence="1 2" key="1">
    <citation type="submission" date="2023-07" db="EMBL/GenBank/DDBJ databases">
        <title>Sorghum-associated microbial communities from plants grown in Nebraska, USA.</title>
        <authorList>
            <person name="Schachtman D."/>
        </authorList>
    </citation>
    <scope>NUCLEOTIDE SEQUENCE [LARGE SCALE GENOMIC DNA]</scope>
    <source>
        <strain evidence="1 2">BE240</strain>
    </source>
</reference>
<organism evidence="1 2">
    <name type="scientific">Hydrogenophaga laconesensis</name>
    <dbReference type="NCBI Taxonomy" id="1805971"/>
    <lineage>
        <taxon>Bacteria</taxon>
        <taxon>Pseudomonadati</taxon>
        <taxon>Pseudomonadota</taxon>
        <taxon>Betaproteobacteria</taxon>
        <taxon>Burkholderiales</taxon>
        <taxon>Comamonadaceae</taxon>
        <taxon>Hydrogenophaga</taxon>
    </lineage>
</organism>
<dbReference type="RefSeq" id="WP_204731893.1">
    <property type="nucleotide sequence ID" value="NZ_JAVDWE010000001.1"/>
</dbReference>
<dbReference type="EMBL" id="JAVDWE010000001">
    <property type="protein sequence ID" value="MDR7093131.1"/>
    <property type="molecule type" value="Genomic_DNA"/>
</dbReference>
<evidence type="ECO:0000313" key="1">
    <source>
        <dbReference type="EMBL" id="MDR7093131.1"/>
    </source>
</evidence>
<evidence type="ECO:0008006" key="3">
    <source>
        <dbReference type="Google" id="ProtNLM"/>
    </source>
</evidence>
<gene>
    <name evidence="1" type="ORF">J2X09_000854</name>
</gene>
<proteinExistence type="predicted"/>
<name>A0ABU1V6P2_9BURK</name>
<accession>A0ABU1V6P2</accession>
<sequence length="157" mass="17994">MSSTLCACCGQPFEPRPQVPGQAYCSLPGCQRARKRQWQRAKLQSDSDYRINQRAAQQAWSQRNPDYWRNYRGARPEYEQHNRAQQRLRDLRGQDAGLAKMDVCGLPTGLYRIARHPAFPMENGAPWIVEITPVCLTCPCKMDVSREDLIDTSAIRP</sequence>